<evidence type="ECO:0000256" key="5">
    <source>
        <dbReference type="ARBA" id="ARBA00022771"/>
    </source>
</evidence>
<dbReference type="InterPro" id="IPR013083">
    <property type="entry name" value="Znf_RING/FYVE/PHD"/>
</dbReference>
<evidence type="ECO:0000256" key="6">
    <source>
        <dbReference type="ARBA" id="ARBA00022833"/>
    </source>
</evidence>
<dbReference type="Pfam" id="PF13445">
    <property type="entry name" value="zf-RING_UBOX"/>
    <property type="match status" value="1"/>
</dbReference>
<gene>
    <name evidence="9" type="ORF">DGYR_LOCUS6490</name>
</gene>
<dbReference type="SMART" id="SM00184">
    <property type="entry name" value="RING"/>
    <property type="match status" value="1"/>
</dbReference>
<dbReference type="InterPro" id="IPR032675">
    <property type="entry name" value="LRR_dom_sf"/>
</dbReference>
<accession>A0A7I8VP75</accession>
<evidence type="ECO:0000256" key="2">
    <source>
        <dbReference type="ARBA" id="ARBA00022490"/>
    </source>
</evidence>
<dbReference type="InterPro" id="IPR027370">
    <property type="entry name" value="Znf-RING_euk"/>
</dbReference>
<evidence type="ECO:0000259" key="8">
    <source>
        <dbReference type="PROSITE" id="PS50089"/>
    </source>
</evidence>
<keyword evidence="2" id="KW-0963">Cytoplasm</keyword>
<dbReference type="GO" id="GO:0008270">
    <property type="term" value="F:zinc ion binding"/>
    <property type="evidence" value="ECO:0007669"/>
    <property type="project" value="UniProtKB-KW"/>
</dbReference>
<reference evidence="9 10" key="1">
    <citation type="submission" date="2020-08" db="EMBL/GenBank/DDBJ databases">
        <authorList>
            <person name="Hejnol A."/>
        </authorList>
    </citation>
    <scope>NUCLEOTIDE SEQUENCE [LARGE SCALE GENOMIC DNA]</scope>
</reference>
<keyword evidence="4" id="KW-0677">Repeat</keyword>
<keyword evidence="5 7" id="KW-0863">Zinc-finger</keyword>
<dbReference type="Gene3D" id="3.30.40.10">
    <property type="entry name" value="Zinc/RING finger domain, C3HC4 (zinc finger)"/>
    <property type="match status" value="1"/>
</dbReference>
<dbReference type="SMART" id="SM00367">
    <property type="entry name" value="LRR_CC"/>
    <property type="match status" value="4"/>
</dbReference>
<evidence type="ECO:0000256" key="3">
    <source>
        <dbReference type="ARBA" id="ARBA00022723"/>
    </source>
</evidence>
<dbReference type="AlphaFoldDB" id="A0A7I8VP75"/>
<dbReference type="Gene3D" id="3.80.10.10">
    <property type="entry name" value="Ribonuclease Inhibitor"/>
    <property type="match status" value="3"/>
</dbReference>
<dbReference type="SUPFAM" id="SSF52047">
    <property type="entry name" value="RNI-like"/>
    <property type="match status" value="2"/>
</dbReference>
<dbReference type="Proteomes" id="UP000549394">
    <property type="component" value="Unassembled WGS sequence"/>
</dbReference>
<comment type="subcellular location">
    <subcellularLocation>
        <location evidence="1">Cytoplasm</location>
    </subcellularLocation>
</comment>
<dbReference type="PANTHER" id="PTHR45690">
    <property type="entry name" value="NACHT, LRR AND PYD DOMAINS-CONTAINING PROTEIN 12"/>
    <property type="match status" value="1"/>
</dbReference>
<dbReference type="InterPro" id="IPR017907">
    <property type="entry name" value="Znf_RING_CS"/>
</dbReference>
<dbReference type="GO" id="GO:0005737">
    <property type="term" value="C:cytoplasm"/>
    <property type="evidence" value="ECO:0007669"/>
    <property type="project" value="UniProtKB-SubCell"/>
</dbReference>
<feature type="domain" description="RING-type" evidence="8">
    <location>
        <begin position="16"/>
        <end position="58"/>
    </location>
</feature>
<comment type="caution">
    <text evidence="9">The sequence shown here is derived from an EMBL/GenBank/DDBJ whole genome shotgun (WGS) entry which is preliminary data.</text>
</comment>
<dbReference type="PROSITE" id="PS00518">
    <property type="entry name" value="ZF_RING_1"/>
    <property type="match status" value="1"/>
</dbReference>
<dbReference type="EMBL" id="CAJFCJ010000007">
    <property type="protein sequence ID" value="CAD5118051.1"/>
    <property type="molecule type" value="Genomic_DNA"/>
</dbReference>
<keyword evidence="6" id="KW-0862">Zinc</keyword>
<dbReference type="OrthoDB" id="120976at2759"/>
<keyword evidence="10" id="KW-1185">Reference proteome</keyword>
<dbReference type="InterPro" id="IPR001841">
    <property type="entry name" value="Znf_RING"/>
</dbReference>
<dbReference type="SUPFAM" id="SSF57850">
    <property type="entry name" value="RING/U-box"/>
    <property type="match status" value="1"/>
</dbReference>
<evidence type="ECO:0000256" key="4">
    <source>
        <dbReference type="ARBA" id="ARBA00022737"/>
    </source>
</evidence>
<dbReference type="InterPro" id="IPR006553">
    <property type="entry name" value="Leu-rich_rpt_Cys-con_subtyp"/>
</dbReference>
<evidence type="ECO:0000313" key="10">
    <source>
        <dbReference type="Proteomes" id="UP000549394"/>
    </source>
</evidence>
<sequence>MAATNSYIIDEENLICAICLDIWLEKDPRILPCQHTFCRECLEKLAIHNTQITCCLCKVKHKIPKGKIVKIKKNSLKSSLQNVSTVEKLCIKHKKEASLYCKTHKIVDLCSKCCEINHFECDINTMKNQEKRLKLMNSYEESEKEMIKNQLKEIDDIEIIWINKIKEQFQLIKKQLDTIGKKKITEFKNVLQNLHCNENLKELIDIFLKGKTNVKLLNEPEVCYKIEQFNRKTLYSFRAEKDSSNSFIDFSQNCKNTDDVQRLMKLLEGNTKIETIDISNNIKVGDNLREICEQLQNSSNSLREIIFEKCNLNEQQCFYIGKMLLKCSRIESIRLGGNSNMGNGLLYICEGVESFVNSLKRINFNYCQFNNHQCYFIKNLLLTCSNLEVIDLGQNRNMGDDGLQEICQSLEKSSNCLKEINFYCCNLNEKQCNSIGKLLMNCSKIELINLAWNFNMENGLNNICNGLSHSVNSLTVLNFALCNLKEKSCSLIENLLKSCCNIEKINLSENKEMGKGLILICQSLEKSANSLKDIDLSLCDLSQDQCISIGCLLKNCRRIETINLEFNENMGFGLLFICFGLQISLNSLKEINFASCNINESLCSILETLFSSCSKIEIINLSNNRNIVNGLYIWEGIRKSFSTLKKMNFDAFHLQLRNLLQNVLNTNGRYLLMNNSNWSSFDEIWNENMTDGIINVCKGLENSSNNLREINISSSNLNRNVCHHIMNMLKKCSRIDTINIGFNENIGKDGLFDICQGLENSVNTLKELVFTCCNLDENKCKIIGNLLIKCYKIQIINLALNRNMETGLLCICDKLQNSANNLKEINVECCNLYDSLAENISYQFTNCTVRI</sequence>
<evidence type="ECO:0000256" key="1">
    <source>
        <dbReference type="ARBA" id="ARBA00004496"/>
    </source>
</evidence>
<keyword evidence="3" id="KW-0479">Metal-binding</keyword>
<dbReference type="PROSITE" id="PS50089">
    <property type="entry name" value="ZF_RING_2"/>
    <property type="match status" value="1"/>
</dbReference>
<evidence type="ECO:0000313" key="9">
    <source>
        <dbReference type="EMBL" id="CAD5118051.1"/>
    </source>
</evidence>
<evidence type="ECO:0000256" key="7">
    <source>
        <dbReference type="PROSITE-ProRule" id="PRU00175"/>
    </source>
</evidence>
<proteinExistence type="predicted"/>
<dbReference type="InterPro" id="IPR050637">
    <property type="entry name" value="NLRP_innate_immun_reg"/>
</dbReference>
<protein>
    <recommendedName>
        <fullName evidence="8">RING-type domain-containing protein</fullName>
    </recommendedName>
</protein>
<organism evidence="9 10">
    <name type="scientific">Dimorphilus gyrociliatus</name>
    <dbReference type="NCBI Taxonomy" id="2664684"/>
    <lineage>
        <taxon>Eukaryota</taxon>
        <taxon>Metazoa</taxon>
        <taxon>Spiralia</taxon>
        <taxon>Lophotrochozoa</taxon>
        <taxon>Annelida</taxon>
        <taxon>Polychaeta</taxon>
        <taxon>Polychaeta incertae sedis</taxon>
        <taxon>Dinophilidae</taxon>
        <taxon>Dimorphilus</taxon>
    </lineage>
</organism>
<dbReference type="PANTHER" id="PTHR45690:SF19">
    <property type="entry name" value="NACHT, LRR AND PYD DOMAINS-CONTAINING PROTEIN 3"/>
    <property type="match status" value="1"/>
</dbReference>
<name>A0A7I8VP75_9ANNE</name>